<feature type="domain" description="Major facilitator superfamily (MFS) profile" evidence="7">
    <location>
        <begin position="1"/>
        <end position="398"/>
    </location>
</feature>
<gene>
    <name evidence="8" type="ORF">GCM10010302_37050</name>
</gene>
<evidence type="ECO:0000256" key="5">
    <source>
        <dbReference type="ARBA" id="ARBA00023136"/>
    </source>
</evidence>
<keyword evidence="9" id="KW-1185">Reference proteome</keyword>
<keyword evidence="4 6" id="KW-1133">Transmembrane helix</keyword>
<dbReference type="PROSITE" id="PS50850">
    <property type="entry name" value="MFS"/>
    <property type="match status" value="1"/>
</dbReference>
<evidence type="ECO:0000256" key="3">
    <source>
        <dbReference type="ARBA" id="ARBA00022692"/>
    </source>
</evidence>
<feature type="transmembrane region" description="Helical" evidence="6">
    <location>
        <begin position="105"/>
        <end position="126"/>
    </location>
</feature>
<evidence type="ECO:0000313" key="8">
    <source>
        <dbReference type="EMBL" id="GAA0294960.1"/>
    </source>
</evidence>
<evidence type="ECO:0000313" key="9">
    <source>
        <dbReference type="Proteomes" id="UP001501867"/>
    </source>
</evidence>
<keyword evidence="3 6" id="KW-0812">Transmembrane</keyword>
<dbReference type="InterPro" id="IPR020846">
    <property type="entry name" value="MFS_dom"/>
</dbReference>
<dbReference type="PANTHER" id="PTHR23513:SF6">
    <property type="entry name" value="MAJOR FACILITATOR SUPERFAMILY ASSOCIATED DOMAIN-CONTAINING PROTEIN"/>
    <property type="match status" value="1"/>
</dbReference>
<evidence type="ECO:0000259" key="7">
    <source>
        <dbReference type="PROSITE" id="PS50850"/>
    </source>
</evidence>
<name>A0ABN0VF35_9ACTN</name>
<feature type="transmembrane region" description="Helical" evidence="6">
    <location>
        <begin position="78"/>
        <end position="99"/>
    </location>
</feature>
<dbReference type="Pfam" id="PF07690">
    <property type="entry name" value="MFS_1"/>
    <property type="match status" value="1"/>
</dbReference>
<dbReference type="InterPro" id="IPR011701">
    <property type="entry name" value="MFS"/>
</dbReference>
<feature type="transmembrane region" description="Helical" evidence="6">
    <location>
        <begin position="147"/>
        <end position="165"/>
    </location>
</feature>
<feature type="transmembrane region" description="Helical" evidence="6">
    <location>
        <begin position="340"/>
        <end position="367"/>
    </location>
</feature>
<sequence length="435" mass="44429">MSTTAPPKANKAERLLVPATFITNLGNGIQLTAASYLVFTAQNTMLAVSWLMIAVTIPQVALSVYFGKLVDRFDRRTLAVISDLVSGVAAIGLPLWLALGGEPSTVSYVASFVLSISAALFFPASNALIKERIPEARLAKFNGNSEVAIQAGSLASAALGGWVIVWTGVDALFYFNSATFFVSALMLFAIGRRPAGSAGSSAATAAKAAATAAKASGPRPPLARLALLYAIGNIVIITGNSIMLVLVLDAFHSNTGYLGVVDALFGIGALAAPWTFGKLSAKSGLVKTALIGYLVWAVILVTESLHLYAMMAAIPFAGITFCVARIAARTALMKAAPEERTGFVFGATNAFGLAAGTAAVTGISLLVDATKVQYGFYALSALVVVVATATVLALPKSFLAAPAAEAEAGAAPAPAALPADDDADAEVLVAAAAKA</sequence>
<evidence type="ECO:0000256" key="2">
    <source>
        <dbReference type="ARBA" id="ARBA00022475"/>
    </source>
</evidence>
<feature type="transmembrane region" description="Helical" evidence="6">
    <location>
        <begin position="373"/>
        <end position="394"/>
    </location>
</feature>
<keyword evidence="2" id="KW-1003">Cell membrane</keyword>
<feature type="transmembrane region" description="Helical" evidence="6">
    <location>
        <begin position="307"/>
        <end position="328"/>
    </location>
</feature>
<dbReference type="InterPro" id="IPR036259">
    <property type="entry name" value="MFS_trans_sf"/>
</dbReference>
<accession>A0ABN0VF35</accession>
<comment type="caution">
    <text evidence="8">The sequence shown here is derived from an EMBL/GenBank/DDBJ whole genome shotgun (WGS) entry which is preliminary data.</text>
</comment>
<organism evidence="8 9">
    <name type="scientific">Streptomyces polychromogenes</name>
    <dbReference type="NCBI Taxonomy" id="67342"/>
    <lineage>
        <taxon>Bacteria</taxon>
        <taxon>Bacillati</taxon>
        <taxon>Actinomycetota</taxon>
        <taxon>Actinomycetes</taxon>
        <taxon>Kitasatosporales</taxon>
        <taxon>Streptomycetaceae</taxon>
        <taxon>Streptomyces</taxon>
    </lineage>
</organism>
<dbReference type="EMBL" id="BAAABV010000017">
    <property type="protein sequence ID" value="GAA0294960.1"/>
    <property type="molecule type" value="Genomic_DNA"/>
</dbReference>
<dbReference type="CDD" id="cd06173">
    <property type="entry name" value="MFS_MefA_like"/>
    <property type="match status" value="1"/>
</dbReference>
<dbReference type="SUPFAM" id="SSF103473">
    <property type="entry name" value="MFS general substrate transporter"/>
    <property type="match status" value="1"/>
</dbReference>
<dbReference type="Gene3D" id="1.20.1250.20">
    <property type="entry name" value="MFS general substrate transporter like domains"/>
    <property type="match status" value="1"/>
</dbReference>
<dbReference type="Proteomes" id="UP001501867">
    <property type="component" value="Unassembled WGS sequence"/>
</dbReference>
<reference evidence="8 9" key="1">
    <citation type="journal article" date="2019" name="Int. J. Syst. Evol. Microbiol.">
        <title>The Global Catalogue of Microorganisms (GCM) 10K type strain sequencing project: providing services to taxonomists for standard genome sequencing and annotation.</title>
        <authorList>
            <consortium name="The Broad Institute Genomics Platform"/>
            <consortium name="The Broad Institute Genome Sequencing Center for Infectious Disease"/>
            <person name="Wu L."/>
            <person name="Ma J."/>
        </authorList>
    </citation>
    <scope>NUCLEOTIDE SEQUENCE [LARGE SCALE GENOMIC DNA]</scope>
    <source>
        <strain evidence="8 9">JCM 4505</strain>
    </source>
</reference>
<dbReference type="RefSeq" id="WP_344160240.1">
    <property type="nucleotide sequence ID" value="NZ_BAAABV010000017.1"/>
</dbReference>
<feature type="transmembrane region" description="Helical" evidence="6">
    <location>
        <begin position="45"/>
        <end position="66"/>
    </location>
</feature>
<keyword evidence="5 6" id="KW-0472">Membrane</keyword>
<feature type="transmembrane region" description="Helical" evidence="6">
    <location>
        <begin position="171"/>
        <end position="190"/>
    </location>
</feature>
<feature type="transmembrane region" description="Helical" evidence="6">
    <location>
        <begin position="15"/>
        <end position="39"/>
    </location>
</feature>
<evidence type="ECO:0000256" key="1">
    <source>
        <dbReference type="ARBA" id="ARBA00004651"/>
    </source>
</evidence>
<comment type="subcellular location">
    <subcellularLocation>
        <location evidence="1">Cell membrane</location>
        <topology evidence="1">Multi-pass membrane protein</topology>
    </subcellularLocation>
</comment>
<dbReference type="PANTHER" id="PTHR23513">
    <property type="entry name" value="INTEGRAL MEMBRANE EFFLUX PROTEIN-RELATED"/>
    <property type="match status" value="1"/>
</dbReference>
<evidence type="ECO:0000256" key="4">
    <source>
        <dbReference type="ARBA" id="ARBA00022989"/>
    </source>
</evidence>
<protein>
    <submittedName>
        <fullName evidence="8">MFS transporter</fullName>
    </submittedName>
</protein>
<proteinExistence type="predicted"/>
<feature type="transmembrane region" description="Helical" evidence="6">
    <location>
        <begin position="226"/>
        <end position="251"/>
    </location>
</feature>
<feature type="transmembrane region" description="Helical" evidence="6">
    <location>
        <begin position="284"/>
        <end position="301"/>
    </location>
</feature>
<evidence type="ECO:0000256" key="6">
    <source>
        <dbReference type="SAM" id="Phobius"/>
    </source>
</evidence>
<feature type="transmembrane region" description="Helical" evidence="6">
    <location>
        <begin position="257"/>
        <end position="277"/>
    </location>
</feature>